<dbReference type="EMBL" id="BK015930">
    <property type="protein sequence ID" value="DAF85802.1"/>
    <property type="molecule type" value="Genomic_DNA"/>
</dbReference>
<protein>
    <submittedName>
        <fullName evidence="1">Apolipoprotein C-I</fullName>
    </submittedName>
</protein>
<accession>A0A8S5TUB5</accession>
<sequence length="60" mass="6963">MTYKQIETSREIRQWIALGATVVMAMATLDKSYPNIGNKAKQFGKNLKNKAINMFERKER</sequence>
<organism evidence="1">
    <name type="scientific">Siphoviridae sp. ctWT735</name>
    <dbReference type="NCBI Taxonomy" id="2825538"/>
    <lineage>
        <taxon>Viruses</taxon>
        <taxon>Duplodnaviria</taxon>
        <taxon>Heunggongvirae</taxon>
        <taxon>Uroviricota</taxon>
        <taxon>Caudoviricetes</taxon>
    </lineage>
</organism>
<proteinExistence type="predicted"/>
<evidence type="ECO:0000313" key="1">
    <source>
        <dbReference type="EMBL" id="DAF85802.1"/>
    </source>
</evidence>
<name>A0A8S5TUB5_9CAUD</name>
<reference evidence="1" key="1">
    <citation type="journal article" date="2021" name="Proc. Natl. Acad. Sci. U.S.A.">
        <title>A Catalog of Tens of Thousands of Viruses from Human Metagenomes Reveals Hidden Associations with Chronic Diseases.</title>
        <authorList>
            <person name="Tisza M.J."/>
            <person name="Buck C.B."/>
        </authorList>
    </citation>
    <scope>NUCLEOTIDE SEQUENCE</scope>
    <source>
        <strain evidence="1">CtWT735</strain>
    </source>
</reference>